<sequence length="225" mass="25303">MPKPVAGNEKQEPGRVFTVRRETIRDGSEAWRPIRCKHAHTPITNGICVGGIIYYGAEKDCNGGPESLVMSFRVKSEEFNAIELPEAGLTIGICHHFVYYQGQPALVTKGEKGIGANGNGNAVIDMWLWNVIETMWEKNSVEIPGWIDVVNEEMFLYFRGSTRTGHLVFSEDFVSKKPFYVVSYDPLTEVLNKVLINGVARTDDEEETHFMTTFLDYAGTTELLF</sequence>
<dbReference type="NCBIfam" id="TIGR01640">
    <property type="entry name" value="F_box_assoc_1"/>
    <property type="match status" value="1"/>
</dbReference>
<evidence type="ECO:0000313" key="2">
    <source>
        <dbReference type="EMBL" id="JAU92961.1"/>
    </source>
</evidence>
<feature type="domain" description="F-box associated beta-propeller type 3" evidence="1">
    <location>
        <begin position="23"/>
        <end position="217"/>
    </location>
</feature>
<organism evidence="2">
    <name type="scientific">Noccaea caerulescens</name>
    <name type="common">Alpine penny-cress</name>
    <name type="synonym">Thlaspi caerulescens</name>
    <dbReference type="NCBI Taxonomy" id="107243"/>
    <lineage>
        <taxon>Eukaryota</taxon>
        <taxon>Viridiplantae</taxon>
        <taxon>Streptophyta</taxon>
        <taxon>Embryophyta</taxon>
        <taxon>Tracheophyta</taxon>
        <taxon>Spermatophyta</taxon>
        <taxon>Magnoliopsida</taxon>
        <taxon>eudicotyledons</taxon>
        <taxon>Gunneridae</taxon>
        <taxon>Pentapetalae</taxon>
        <taxon>rosids</taxon>
        <taxon>malvids</taxon>
        <taxon>Brassicales</taxon>
        <taxon>Brassicaceae</taxon>
        <taxon>Coluteocarpeae</taxon>
        <taxon>Noccaea</taxon>
    </lineage>
</organism>
<dbReference type="InterPro" id="IPR017451">
    <property type="entry name" value="F-box-assoc_interact_dom"/>
</dbReference>
<gene>
    <name evidence="2" type="ORF">MP_TR22302_c14_g1_i1_g.64518</name>
</gene>
<dbReference type="InterPro" id="IPR013187">
    <property type="entry name" value="F-box-assoc_dom_typ3"/>
</dbReference>
<accession>A0A1J3JKS2</accession>
<reference evidence="2" key="1">
    <citation type="submission" date="2016-07" db="EMBL/GenBank/DDBJ databases">
        <title>De novo transcriptome assembly of four accessions of the metal hyperaccumulator plant Noccaea caerulescens.</title>
        <authorList>
            <person name="Blande D."/>
            <person name="Halimaa P."/>
            <person name="Tervahauta A.I."/>
            <person name="Aarts M.G."/>
            <person name="Karenlampi S.O."/>
        </authorList>
    </citation>
    <scope>NUCLEOTIDE SEQUENCE</scope>
</reference>
<dbReference type="AlphaFoldDB" id="A0A1J3JKS2"/>
<evidence type="ECO:0000259" key="1">
    <source>
        <dbReference type="Pfam" id="PF08268"/>
    </source>
</evidence>
<dbReference type="PANTHER" id="PTHR31111">
    <property type="entry name" value="BNAA05G37150D PROTEIN-RELATED"/>
    <property type="match status" value="1"/>
</dbReference>
<dbReference type="Pfam" id="PF08268">
    <property type="entry name" value="FBA_3"/>
    <property type="match status" value="1"/>
</dbReference>
<dbReference type="PANTHER" id="PTHR31111:SF138">
    <property type="entry name" value="F-BOX ASSOCIATED DOMAIN-CONTAINING PROTEIN"/>
    <property type="match status" value="1"/>
</dbReference>
<proteinExistence type="predicted"/>
<name>A0A1J3JKS2_NOCCA</name>
<protein>
    <submittedName>
        <fullName evidence="2">Putative F-box protein</fullName>
    </submittedName>
</protein>
<dbReference type="EMBL" id="GEVM01012977">
    <property type="protein sequence ID" value="JAU92961.1"/>
    <property type="molecule type" value="Transcribed_RNA"/>
</dbReference>